<dbReference type="Proteomes" id="UP000293208">
    <property type="component" value="Unassembled WGS sequence"/>
</dbReference>
<dbReference type="EMBL" id="RYUY01000001">
    <property type="protein sequence ID" value="RYQ40601.1"/>
    <property type="molecule type" value="Genomic_DNA"/>
</dbReference>
<protein>
    <submittedName>
        <fullName evidence="1">Uncharacterized protein</fullName>
    </submittedName>
</protein>
<evidence type="ECO:0000313" key="1">
    <source>
        <dbReference type="EMBL" id="RYQ40601.1"/>
    </source>
</evidence>
<dbReference type="RefSeq" id="WP_165368739.1">
    <property type="nucleotide sequence ID" value="NZ_RYUY01000001.1"/>
</dbReference>
<proteinExistence type="predicted"/>
<organism evidence="1 2">
    <name type="scientific">Bifidobacterium pseudolongum subsp. globosum</name>
    <dbReference type="NCBI Taxonomy" id="1690"/>
    <lineage>
        <taxon>Bacteria</taxon>
        <taxon>Bacillati</taxon>
        <taxon>Actinomycetota</taxon>
        <taxon>Actinomycetes</taxon>
        <taxon>Bifidobacteriales</taxon>
        <taxon>Bifidobacteriaceae</taxon>
        <taxon>Bifidobacterium</taxon>
    </lineage>
</organism>
<gene>
    <name evidence="1" type="ORF">PG2001B_0482</name>
</gene>
<dbReference type="AlphaFoldDB" id="A0A4Q5AZY4"/>
<name>A0A4Q5AZY4_9BIFI</name>
<reference evidence="1 2" key="1">
    <citation type="submission" date="2018-12" db="EMBL/GenBank/DDBJ databases">
        <title>Unveiling genomic diversity among members of the Bifidobacterium pseudolongum species, a widely distributed gut commensal of the animal kingdom.</title>
        <authorList>
            <person name="Lugli G.A."/>
            <person name="Duranti S."/>
            <person name="Albert K."/>
            <person name="Mancabelli L."/>
            <person name="Napoli S."/>
            <person name="Viappiani A."/>
            <person name="Anzalone R."/>
            <person name="Longhi G."/>
            <person name="Milani C."/>
            <person name="Turroni F."/>
            <person name="Alessandri G."/>
            <person name="Sela D.A."/>
            <person name="Van Sinderen D."/>
            <person name="Ventura M."/>
        </authorList>
    </citation>
    <scope>NUCLEOTIDE SEQUENCE [LARGE SCALE GENOMIC DNA]</scope>
    <source>
        <strain evidence="1 2">2001B</strain>
    </source>
</reference>
<accession>A0A4Q5AZY4</accession>
<evidence type="ECO:0000313" key="2">
    <source>
        <dbReference type="Proteomes" id="UP000293208"/>
    </source>
</evidence>
<sequence length="58" mass="6678">MGWFSSGDDGMYQVVIKHAFWPDEVVLDRVSMSEAESYRRQHAYEGKELIIQPSGTRS</sequence>
<comment type="caution">
    <text evidence="1">The sequence shown here is derived from an EMBL/GenBank/DDBJ whole genome shotgun (WGS) entry which is preliminary data.</text>
</comment>